<dbReference type="InterPro" id="IPR002110">
    <property type="entry name" value="Ankyrin_rpt"/>
</dbReference>
<dbReference type="SUPFAM" id="SSF48403">
    <property type="entry name" value="Ankyrin repeat"/>
    <property type="match status" value="1"/>
</dbReference>
<keyword evidence="2" id="KW-0716">Sensory transduction</keyword>
<keyword evidence="1" id="KW-0813">Transport</keyword>
<dbReference type="Proteomes" id="UP001276659">
    <property type="component" value="Unassembled WGS sequence"/>
</dbReference>
<keyword evidence="12" id="KW-1185">Reference proteome</keyword>
<protein>
    <recommendedName>
        <fullName evidence="13">Ankyrin repeat protein</fullName>
    </recommendedName>
</protein>
<dbReference type="SMART" id="SM00248">
    <property type="entry name" value="ANK"/>
    <property type="match status" value="7"/>
</dbReference>
<keyword evidence="6" id="KW-0325">Glycoprotein</keyword>
<feature type="repeat" description="ANK" evidence="8">
    <location>
        <begin position="407"/>
        <end position="439"/>
    </location>
</feature>
<name>A0AAD9Z0W8_9LECA</name>
<feature type="repeat" description="ANK" evidence="8">
    <location>
        <begin position="372"/>
        <end position="404"/>
    </location>
</feature>
<evidence type="ECO:0000313" key="11">
    <source>
        <dbReference type="EMBL" id="KAK3168317.1"/>
    </source>
</evidence>
<evidence type="ECO:0000256" key="6">
    <source>
        <dbReference type="ARBA" id="ARBA00023180"/>
    </source>
</evidence>
<comment type="caution">
    <text evidence="11">The sequence shown here is derived from an EMBL/GenBank/DDBJ whole genome shotgun (WGS) entry which is preliminary data.</text>
</comment>
<dbReference type="PANTHER" id="PTHR47143">
    <property type="entry name" value="TRANSIENT RECEPTOR POTENTIAL CATION CHANNEL PROTEIN PAINLESS"/>
    <property type="match status" value="1"/>
</dbReference>
<feature type="repeat" description="ANK" evidence="8">
    <location>
        <begin position="442"/>
        <end position="474"/>
    </location>
</feature>
<evidence type="ECO:0008006" key="13">
    <source>
        <dbReference type="Google" id="ProtNLM"/>
    </source>
</evidence>
<keyword evidence="7" id="KW-0407">Ion channel</keyword>
<proteinExistence type="predicted"/>
<feature type="repeat" description="ANK" evidence="8">
    <location>
        <begin position="302"/>
        <end position="334"/>
    </location>
</feature>
<dbReference type="PROSITE" id="PS50088">
    <property type="entry name" value="ANK_REPEAT"/>
    <property type="match status" value="7"/>
</dbReference>
<dbReference type="PROSITE" id="PS50297">
    <property type="entry name" value="ANK_REP_REGION"/>
    <property type="match status" value="7"/>
</dbReference>
<keyword evidence="9" id="KW-0175">Coiled coil</keyword>
<evidence type="ECO:0000256" key="1">
    <source>
        <dbReference type="ARBA" id="ARBA00022448"/>
    </source>
</evidence>
<gene>
    <name evidence="11" type="ORF">OEA41_004764</name>
</gene>
<evidence type="ECO:0000313" key="12">
    <source>
        <dbReference type="Proteomes" id="UP001276659"/>
    </source>
</evidence>
<reference evidence="11" key="1">
    <citation type="submission" date="2022-11" db="EMBL/GenBank/DDBJ databases">
        <title>Chromosomal genome sequence assembly and mating type (MAT) locus characterization of the leprose asexual lichenized fungus Lepraria neglecta (Nyl.) Erichsen.</title>
        <authorList>
            <person name="Allen J.L."/>
            <person name="Pfeffer B."/>
        </authorList>
    </citation>
    <scope>NUCLEOTIDE SEQUENCE</scope>
    <source>
        <strain evidence="11">Allen 5258</strain>
    </source>
</reference>
<feature type="repeat" description="ANK" evidence="8">
    <location>
        <begin position="337"/>
        <end position="369"/>
    </location>
</feature>
<dbReference type="Pfam" id="PF12796">
    <property type="entry name" value="Ank_2"/>
    <property type="match status" value="4"/>
</dbReference>
<feature type="region of interest" description="Disordered" evidence="10">
    <location>
        <begin position="1395"/>
        <end position="1434"/>
    </location>
</feature>
<feature type="coiled-coil region" evidence="9">
    <location>
        <begin position="18"/>
        <end position="45"/>
    </location>
</feature>
<dbReference type="GO" id="GO:0022857">
    <property type="term" value="F:transmembrane transporter activity"/>
    <property type="evidence" value="ECO:0007669"/>
    <property type="project" value="TreeGrafter"/>
</dbReference>
<evidence type="ECO:0000256" key="5">
    <source>
        <dbReference type="ARBA" id="ARBA00023065"/>
    </source>
</evidence>
<dbReference type="InterPro" id="IPR036770">
    <property type="entry name" value="Ankyrin_rpt-contain_sf"/>
</dbReference>
<keyword evidence="3" id="KW-0677">Repeat</keyword>
<organism evidence="11 12">
    <name type="scientific">Lepraria neglecta</name>
    <dbReference type="NCBI Taxonomy" id="209136"/>
    <lineage>
        <taxon>Eukaryota</taxon>
        <taxon>Fungi</taxon>
        <taxon>Dikarya</taxon>
        <taxon>Ascomycota</taxon>
        <taxon>Pezizomycotina</taxon>
        <taxon>Lecanoromycetes</taxon>
        <taxon>OSLEUM clade</taxon>
        <taxon>Lecanoromycetidae</taxon>
        <taxon>Lecanorales</taxon>
        <taxon>Lecanorineae</taxon>
        <taxon>Stereocaulaceae</taxon>
        <taxon>Lepraria</taxon>
    </lineage>
</organism>
<feature type="compositionally biased region" description="Polar residues" evidence="10">
    <location>
        <begin position="1408"/>
        <end position="1417"/>
    </location>
</feature>
<evidence type="ECO:0000256" key="9">
    <source>
        <dbReference type="SAM" id="Coils"/>
    </source>
</evidence>
<dbReference type="InterPro" id="IPR052076">
    <property type="entry name" value="TRP_cation_channel"/>
</dbReference>
<dbReference type="GO" id="GO:1902495">
    <property type="term" value="C:transmembrane transporter complex"/>
    <property type="evidence" value="ECO:0007669"/>
    <property type="project" value="TreeGrafter"/>
</dbReference>
<sequence>MATTLEPRQQPIRLIESAKKCEESLKRLKKLANDSKAKHSSAEEKLLLDDVITCVNSSIASLKAWTAAISMGRQTSNTEIIAAINSIFDHILSWVAEATERLNHRLGLPILRRGSKTEDDAHLRRALAEITETIGYLHDQVKTVLGDTYQERRKSGITEVVQRRQISYHRTPSDGVVTQSAAGDDNEYSSFISSGQDSGQREHSSALRYAISTELQQKADVNATAARSNGRTALQAAARGGHLAVVERLLQQKADVNAAAGAGSDGRTALQAAAEGGHLAVVERLLQQKADVNAAGAGAGSDGRTALQAAAGGGHLAVVERLLEQKADVNAAAAEFDGRTALQAAAGGGHLAVVERLLEQKADVNAARAGFNGRTALQAAAEGGHRAVVERLLQQKADVNAGAGAGAGRTALQAAAGGGHLAVVERLLEQKADVNAARAGFNGRTALQAAAEGGHRAVVERLLQQKADVNAAGAGSNGRTALQAAAGSLDDHSELRDEADEFASLLLDDVELQKLFAIAFKRTKARERFVIKFRMLLKIFGNELKREAQNALHEAVAGLAQAKATYVANEIQRWYQLEDEQREKATGRSERVETMLVSRVEPADFPDQHNYANDSDSSNDAEFAAEDQPGHEQKQHVSLKELKDFMISSQAFTNLQNAFRRMVYPDPLMAISDTISDAYEPCPGKRTAVFNVRWELAQYLETELGYHTALQQREHLLKSVLTVSGTASKAYATTAAEYMRWKWPRSNFKLLETIEQLLKGQSTGEPIIPSQLIFLYFSHDYLGIGDTIDLSITLHITDGSGGPTVARISVNGSLKELIEVAQQLAWITASFRIPQYGQVSYSEISFERTGNMGFNIFPLELEAVRQRASACWLPLFVNGVVARGFPVPARNGQKGIEIPFPIMTGLANVMYPVFHAEGVYLRGFSKLLFPTAVSQDIKSVQWHLMTSPKPRVRLPLGTLPSEDTEHQWLKFTDVERLASAARTFLGYCRAVDVHLGTESSKENYNAVTYSGADDENPAPGVNPKSVTTGTPGMGIWSFQVNMDIVLPKGLFTTTEPGWYLDLVDLAKEAPVIVYDIAQKSKRAWLVSTLRVILHMAHIWARDKNDLLTPLPFASTHWDSGDAAFITIRRHSRDELRDGMEGNKKYCLSDLIGRLLLSLDKLAETEALARSEPGRTVKLESSKIYGWDLLAIAQGKKIIRRKQLELSEDWITLGADTLVLFCQHFGDIIKPAPDVRICPMGNLARHGQSYLTATVKCLQTLSEERSGSTNSTCLRLANQAYWLSPGDDQFEDCTQCLKSDPGRHTKCLKRPQQIVAKEPSSRKACSIPPIQGAVSFGKRKLQKMDTSVLQERLQQPSAVSDTQLVNGVTADEGSQSNDPPLRASDLPDIHVEEDSMADGVSLPPRDRPMNSSATSETQDVSEDAGEGTPLSSLDPPMNLLIGPETQDLEFAGAKKGRLQVISTNFKNVTERLKWKKLRKF</sequence>
<dbReference type="Gene3D" id="1.25.40.20">
    <property type="entry name" value="Ankyrin repeat-containing domain"/>
    <property type="match status" value="3"/>
</dbReference>
<evidence type="ECO:0000256" key="4">
    <source>
        <dbReference type="ARBA" id="ARBA00023043"/>
    </source>
</evidence>
<feature type="repeat" description="ANK" evidence="8">
    <location>
        <begin position="229"/>
        <end position="261"/>
    </location>
</feature>
<evidence type="ECO:0000256" key="10">
    <source>
        <dbReference type="SAM" id="MobiDB-lite"/>
    </source>
</evidence>
<dbReference type="GO" id="GO:0034220">
    <property type="term" value="P:monoatomic ion transmembrane transport"/>
    <property type="evidence" value="ECO:0007669"/>
    <property type="project" value="UniProtKB-KW"/>
</dbReference>
<evidence type="ECO:0000256" key="8">
    <source>
        <dbReference type="PROSITE-ProRule" id="PRU00023"/>
    </source>
</evidence>
<feature type="repeat" description="ANK" evidence="8">
    <location>
        <begin position="265"/>
        <end position="297"/>
    </location>
</feature>
<evidence type="ECO:0000256" key="3">
    <source>
        <dbReference type="ARBA" id="ARBA00022737"/>
    </source>
</evidence>
<keyword evidence="4 8" id="KW-0040">ANK repeat</keyword>
<feature type="region of interest" description="Disordered" evidence="10">
    <location>
        <begin position="604"/>
        <end position="634"/>
    </location>
</feature>
<keyword evidence="5" id="KW-0406">Ion transport</keyword>
<evidence type="ECO:0000256" key="2">
    <source>
        <dbReference type="ARBA" id="ARBA00022606"/>
    </source>
</evidence>
<accession>A0AAD9Z0W8</accession>
<evidence type="ECO:0000256" key="7">
    <source>
        <dbReference type="ARBA" id="ARBA00023303"/>
    </source>
</evidence>
<dbReference type="EMBL" id="JASNWA010000010">
    <property type="protein sequence ID" value="KAK3168317.1"/>
    <property type="molecule type" value="Genomic_DNA"/>
</dbReference>
<dbReference type="PANTHER" id="PTHR47143:SF1">
    <property type="entry name" value="ION_TRANS DOMAIN-CONTAINING PROTEIN"/>
    <property type="match status" value="1"/>
</dbReference>